<dbReference type="EMBL" id="CP158252">
    <property type="protein sequence ID" value="XDJ43209.1"/>
    <property type="molecule type" value="Genomic_DNA"/>
</dbReference>
<reference evidence="2" key="1">
    <citation type="submission" date="2024-05" db="EMBL/GenBank/DDBJ databases">
        <authorList>
            <person name="Luo Y.-C."/>
            <person name="Nicholds J."/>
            <person name="Mortimer T."/>
            <person name="Maboni G."/>
        </authorList>
    </citation>
    <scope>NUCLEOTIDE SEQUENCE</scope>
    <source>
        <strain evidence="2">153920</strain>
    </source>
</reference>
<protein>
    <submittedName>
        <fullName evidence="2">Uncharacterized protein</fullName>
    </submittedName>
</protein>
<evidence type="ECO:0000256" key="1">
    <source>
        <dbReference type="SAM" id="MobiDB-lite"/>
    </source>
</evidence>
<evidence type="ECO:0000313" key="2">
    <source>
        <dbReference type="EMBL" id="XDJ43209.1"/>
    </source>
</evidence>
<gene>
    <name evidence="2" type="ORF">ABRY99_06520</name>
</gene>
<feature type="region of interest" description="Disordered" evidence="1">
    <location>
        <begin position="106"/>
        <end position="141"/>
    </location>
</feature>
<name>A0AB39CMN9_9BURK</name>
<sequence>MGQGKENKIQAAIAGALQVYCQDRSLQLFPPYANQQGEQLRKYCGDLFGLVDNADLIALEVKELDVALGSFPAFDERQHEIARQFERLGVPLAYAYNAIETLPYHQRPQPPQWARSTLESVKRSPPTPLPGREPNTSHHPSLLDWLDGPHGTSAADLFGRVHGAVAAVDDLRNGILVLLYAVPQQTLAALAPEDITRTVNVLKNNAHLSPHQSSLLERLIGASASVFDQFVSSVAHAEQNSKSNRPRLGR</sequence>
<dbReference type="RefSeq" id="WP_368644019.1">
    <property type="nucleotide sequence ID" value="NZ_CP158252.1"/>
</dbReference>
<organism evidence="2">
    <name type="scientific">Castellaniella ginsengisoli</name>
    <dbReference type="NCBI Taxonomy" id="546114"/>
    <lineage>
        <taxon>Bacteria</taxon>
        <taxon>Pseudomonadati</taxon>
        <taxon>Pseudomonadota</taxon>
        <taxon>Betaproteobacteria</taxon>
        <taxon>Burkholderiales</taxon>
        <taxon>Alcaligenaceae</taxon>
        <taxon>Castellaniella</taxon>
    </lineage>
</organism>
<accession>A0AB39CMN9</accession>
<proteinExistence type="predicted"/>
<dbReference type="AlphaFoldDB" id="A0AB39CMN9"/>